<gene>
    <name evidence="2" type="ORF">SAMN04489743_1102</name>
</gene>
<sequence>MSKTSSGGPCDAPETIWQAGTFDSIKRRYMRLGLCSACAAQAAWGHQLGFSLSNPPCQECQPLVDTFPVKKPNRWHSWSPRRGASLSKGLRPGTGQDQP</sequence>
<evidence type="ECO:0000313" key="2">
    <source>
        <dbReference type="EMBL" id="SDS88039.1"/>
    </source>
</evidence>
<protein>
    <submittedName>
        <fullName evidence="2">Uncharacterized protein</fullName>
    </submittedName>
</protein>
<feature type="region of interest" description="Disordered" evidence="1">
    <location>
        <begin position="71"/>
        <end position="99"/>
    </location>
</feature>
<dbReference type="AlphaFoldDB" id="A0A1H1VVI5"/>
<evidence type="ECO:0000256" key="1">
    <source>
        <dbReference type="SAM" id="MobiDB-lite"/>
    </source>
</evidence>
<reference evidence="3" key="1">
    <citation type="submission" date="2016-10" db="EMBL/GenBank/DDBJ databases">
        <authorList>
            <person name="Varghese N."/>
            <person name="Submissions S."/>
        </authorList>
    </citation>
    <scope>NUCLEOTIDE SEQUENCE [LARGE SCALE GENOMIC DNA]</scope>
    <source>
        <strain evidence="3">IMMIB L-1606</strain>
    </source>
</reference>
<dbReference type="EMBL" id="LT629779">
    <property type="protein sequence ID" value="SDS88039.1"/>
    <property type="molecule type" value="Genomic_DNA"/>
</dbReference>
<proteinExistence type="predicted"/>
<name>A0A1H1VVI5_9MICC</name>
<dbReference type="Proteomes" id="UP000198751">
    <property type="component" value="Chromosome I"/>
</dbReference>
<organism evidence="2 3">
    <name type="scientific">Pseudarthrobacter equi</name>
    <dbReference type="NCBI Taxonomy" id="728066"/>
    <lineage>
        <taxon>Bacteria</taxon>
        <taxon>Bacillati</taxon>
        <taxon>Actinomycetota</taxon>
        <taxon>Actinomycetes</taxon>
        <taxon>Micrococcales</taxon>
        <taxon>Micrococcaceae</taxon>
        <taxon>Pseudarthrobacter</taxon>
    </lineage>
</organism>
<evidence type="ECO:0000313" key="3">
    <source>
        <dbReference type="Proteomes" id="UP000198751"/>
    </source>
</evidence>
<accession>A0A1H1VVI5</accession>
<keyword evidence="3" id="KW-1185">Reference proteome</keyword>